<comment type="similarity">
    <text evidence="1">Belongs to the UPF0213 family.</text>
</comment>
<dbReference type="Pfam" id="PF01541">
    <property type="entry name" value="GIY-YIG"/>
    <property type="match status" value="1"/>
</dbReference>
<comment type="caution">
    <text evidence="4">The sequence shown here is derived from an EMBL/GenBank/DDBJ whole genome shotgun (WGS) entry which is preliminary data.</text>
</comment>
<evidence type="ECO:0000313" key="5">
    <source>
        <dbReference type="Proteomes" id="UP000176751"/>
    </source>
</evidence>
<dbReference type="InterPro" id="IPR000305">
    <property type="entry name" value="GIY-YIG_endonuc"/>
</dbReference>
<feature type="region of interest" description="Disordered" evidence="2">
    <location>
        <begin position="126"/>
        <end position="169"/>
    </location>
</feature>
<dbReference type="PROSITE" id="PS50164">
    <property type="entry name" value="GIY_YIG"/>
    <property type="match status" value="1"/>
</dbReference>
<name>A0A1F5HC01_9BACT</name>
<reference evidence="4 5" key="1">
    <citation type="journal article" date="2016" name="Nat. Commun.">
        <title>Thousands of microbial genomes shed light on interconnected biogeochemical processes in an aquifer system.</title>
        <authorList>
            <person name="Anantharaman K."/>
            <person name="Brown C.T."/>
            <person name="Hug L.A."/>
            <person name="Sharon I."/>
            <person name="Castelle C.J."/>
            <person name="Probst A.J."/>
            <person name="Thomas B.C."/>
            <person name="Singh A."/>
            <person name="Wilkins M.J."/>
            <person name="Karaoz U."/>
            <person name="Brodie E.L."/>
            <person name="Williams K.H."/>
            <person name="Hubbard S.S."/>
            <person name="Banfield J.F."/>
        </authorList>
    </citation>
    <scope>NUCLEOTIDE SEQUENCE [LARGE SCALE GENOMIC DNA]</scope>
</reference>
<protein>
    <recommendedName>
        <fullName evidence="3">GIY-YIG domain-containing protein</fullName>
    </recommendedName>
</protein>
<evidence type="ECO:0000259" key="3">
    <source>
        <dbReference type="PROSITE" id="PS50164"/>
    </source>
</evidence>
<dbReference type="EMBL" id="MFCA01000025">
    <property type="protein sequence ID" value="OGE01606.1"/>
    <property type="molecule type" value="Genomic_DNA"/>
</dbReference>
<evidence type="ECO:0000313" key="4">
    <source>
        <dbReference type="EMBL" id="OGE01606.1"/>
    </source>
</evidence>
<dbReference type="InterPro" id="IPR035901">
    <property type="entry name" value="GIY-YIG_endonuc_sf"/>
</dbReference>
<gene>
    <name evidence="4" type="ORF">A2196_01830</name>
</gene>
<dbReference type="Proteomes" id="UP000176751">
    <property type="component" value="Unassembled WGS sequence"/>
</dbReference>
<evidence type="ECO:0000256" key="2">
    <source>
        <dbReference type="SAM" id="MobiDB-lite"/>
    </source>
</evidence>
<feature type="domain" description="GIY-YIG" evidence="3">
    <location>
        <begin position="3"/>
        <end position="78"/>
    </location>
</feature>
<dbReference type="STRING" id="1797737.A2196_01830"/>
<dbReference type="PANTHER" id="PTHR34477:SF5">
    <property type="entry name" value="BSL5627 PROTEIN"/>
    <property type="match status" value="1"/>
</dbReference>
<proteinExistence type="inferred from homology"/>
<accession>A0A1F5HC01</accession>
<evidence type="ECO:0000256" key="1">
    <source>
        <dbReference type="ARBA" id="ARBA00007435"/>
    </source>
</evidence>
<organism evidence="4 5">
    <name type="scientific">Candidatus Curtissbacteria bacterium RIFOXYA1_FULL_41_14</name>
    <dbReference type="NCBI Taxonomy" id="1797737"/>
    <lineage>
        <taxon>Bacteria</taxon>
        <taxon>Candidatus Curtissiibacteriota</taxon>
    </lineage>
</organism>
<dbReference type="SUPFAM" id="SSF82771">
    <property type="entry name" value="GIY-YIG endonuclease"/>
    <property type="match status" value="1"/>
</dbReference>
<dbReference type="AlphaFoldDB" id="A0A1F5HC01"/>
<sequence>MSKIMYVYIMANGRPTLYVGVTNNLIRRVYEHKKELIKGFTKKYHLHKLVYYELIEGQLQAIIREKQIKNMNRADKLIMIGEFNSTFEDLYPKLIEDSGQVLRPRSGPFKDREFNRTARMTIPTNVILGSEETPESNQGKDSGQVLRPRSGPFKDREFNRTARMTRGCV</sequence>
<dbReference type="InterPro" id="IPR050190">
    <property type="entry name" value="UPF0213_domain"/>
</dbReference>
<dbReference type="CDD" id="cd10448">
    <property type="entry name" value="GIY-YIG_unchar_3"/>
    <property type="match status" value="1"/>
</dbReference>
<dbReference type="PANTHER" id="PTHR34477">
    <property type="entry name" value="UPF0213 PROTEIN YHBQ"/>
    <property type="match status" value="1"/>
</dbReference>
<dbReference type="Gene3D" id="3.40.1440.10">
    <property type="entry name" value="GIY-YIG endonuclease"/>
    <property type="match status" value="1"/>
</dbReference>